<evidence type="ECO:0000256" key="2">
    <source>
        <dbReference type="ARBA" id="ARBA00022679"/>
    </source>
</evidence>
<dbReference type="InterPro" id="IPR042203">
    <property type="entry name" value="Leu/Phe-tRNA_Trfase_C"/>
</dbReference>
<accession>A0ABZ2ZA03</accession>
<proteinExistence type="inferred from homology"/>
<dbReference type="GO" id="GO:0008914">
    <property type="term" value="F:leucyl-tRNA--protein transferase activity"/>
    <property type="evidence" value="ECO:0007669"/>
    <property type="project" value="UniProtKB-EC"/>
</dbReference>
<gene>
    <name evidence="4 5" type="primary">aat</name>
    <name evidence="5" type="ORF">WJU22_10760</name>
</gene>
<comment type="catalytic activity">
    <reaction evidence="4">
        <text>N-terminal L-arginyl-[protein] + L-leucyl-tRNA(Leu) = N-terminal L-leucyl-L-arginyl-[protein] + tRNA(Leu) + H(+)</text>
        <dbReference type="Rhea" id="RHEA:50416"/>
        <dbReference type="Rhea" id="RHEA-COMP:9613"/>
        <dbReference type="Rhea" id="RHEA-COMP:9622"/>
        <dbReference type="Rhea" id="RHEA-COMP:12672"/>
        <dbReference type="Rhea" id="RHEA-COMP:12673"/>
        <dbReference type="ChEBI" id="CHEBI:15378"/>
        <dbReference type="ChEBI" id="CHEBI:64719"/>
        <dbReference type="ChEBI" id="CHEBI:78442"/>
        <dbReference type="ChEBI" id="CHEBI:78494"/>
        <dbReference type="ChEBI" id="CHEBI:133044"/>
        <dbReference type="EC" id="2.3.2.6"/>
    </reaction>
</comment>
<comment type="catalytic activity">
    <reaction evidence="4">
        <text>L-phenylalanyl-tRNA(Phe) + an N-terminal L-alpha-aminoacyl-[protein] = an N-terminal L-phenylalanyl-L-alpha-aminoacyl-[protein] + tRNA(Phe)</text>
        <dbReference type="Rhea" id="RHEA:43632"/>
        <dbReference type="Rhea" id="RHEA-COMP:9668"/>
        <dbReference type="Rhea" id="RHEA-COMP:9699"/>
        <dbReference type="Rhea" id="RHEA-COMP:10636"/>
        <dbReference type="Rhea" id="RHEA-COMP:10637"/>
        <dbReference type="ChEBI" id="CHEBI:78442"/>
        <dbReference type="ChEBI" id="CHEBI:78531"/>
        <dbReference type="ChEBI" id="CHEBI:78597"/>
        <dbReference type="ChEBI" id="CHEBI:83561"/>
        <dbReference type="EC" id="2.3.2.6"/>
    </reaction>
</comment>
<dbReference type="Gene3D" id="3.30.70.3550">
    <property type="entry name" value="Leucyl/phenylalanyl-tRNA-protein transferase, N-terminal domain"/>
    <property type="match status" value="1"/>
</dbReference>
<comment type="catalytic activity">
    <reaction evidence="4">
        <text>N-terminal L-lysyl-[protein] + L-leucyl-tRNA(Leu) = N-terminal L-leucyl-L-lysyl-[protein] + tRNA(Leu) + H(+)</text>
        <dbReference type="Rhea" id="RHEA:12340"/>
        <dbReference type="Rhea" id="RHEA-COMP:9613"/>
        <dbReference type="Rhea" id="RHEA-COMP:9622"/>
        <dbReference type="Rhea" id="RHEA-COMP:12670"/>
        <dbReference type="Rhea" id="RHEA-COMP:12671"/>
        <dbReference type="ChEBI" id="CHEBI:15378"/>
        <dbReference type="ChEBI" id="CHEBI:65249"/>
        <dbReference type="ChEBI" id="CHEBI:78442"/>
        <dbReference type="ChEBI" id="CHEBI:78494"/>
        <dbReference type="ChEBI" id="CHEBI:133043"/>
        <dbReference type="EC" id="2.3.2.6"/>
    </reaction>
</comment>
<sequence length="215" mass="24468">MPLFHLPENELYFPPVSMSEPDGLLAIGGDLSPERLLLAYRSGIFPWYNRKPILWWSPDPRFVLYPSELNISHSMKQVLKKGTFRISYNECFETVVDRCRTAPREGQDGTWITRDMLRAYTSLHKQGYAMSVECWQNDALVGGLYGVKIGRCFFGESMFAAVSNASKAAFITFVQDHATRLAIIDCQVHTHHLASLGARFVSRVTFLDTVQRNLD</sequence>
<evidence type="ECO:0000256" key="4">
    <source>
        <dbReference type="HAMAP-Rule" id="MF_00688"/>
    </source>
</evidence>
<dbReference type="EC" id="2.3.2.6" evidence="4"/>
<keyword evidence="2 4" id="KW-0808">Transferase</keyword>
<dbReference type="InterPro" id="IPR004616">
    <property type="entry name" value="Leu/Phe-tRNA_Trfase"/>
</dbReference>
<keyword evidence="1 4" id="KW-0963">Cytoplasm</keyword>
<comment type="function">
    <text evidence="4">Functions in the N-end rule pathway of protein degradation where it conjugates Leu, Phe and, less efficiently, Met from aminoacyl-tRNAs to the N-termini of proteins containing an N-terminal arginine or lysine.</text>
</comment>
<name>A0ABZ2ZA03_9BACT</name>
<comment type="similarity">
    <text evidence="4">Belongs to the L/F-transferase family.</text>
</comment>
<reference evidence="5 6" key="1">
    <citation type="submission" date="2024-03" db="EMBL/GenBank/DDBJ databases">
        <title>Chitinophaga caseinilytica sp. nov., a casein hydrolysing bacterium isolated from forest soil.</title>
        <authorList>
            <person name="Lee D.S."/>
            <person name="Han D.M."/>
            <person name="Baek J.H."/>
            <person name="Choi D.G."/>
            <person name="Jeon J.H."/>
            <person name="Jeon C.O."/>
        </authorList>
    </citation>
    <scope>NUCLEOTIDE SEQUENCE [LARGE SCALE GENOMIC DNA]</scope>
    <source>
        <strain evidence="5 6">KACC 19118</strain>
    </source>
</reference>
<evidence type="ECO:0000313" key="6">
    <source>
        <dbReference type="Proteomes" id="UP001449657"/>
    </source>
</evidence>
<evidence type="ECO:0000256" key="3">
    <source>
        <dbReference type="ARBA" id="ARBA00023315"/>
    </source>
</evidence>
<evidence type="ECO:0000256" key="1">
    <source>
        <dbReference type="ARBA" id="ARBA00022490"/>
    </source>
</evidence>
<dbReference type="SUPFAM" id="SSF55729">
    <property type="entry name" value="Acyl-CoA N-acyltransferases (Nat)"/>
    <property type="match status" value="1"/>
</dbReference>
<dbReference type="Pfam" id="PF03588">
    <property type="entry name" value="Leu_Phe_trans"/>
    <property type="match status" value="1"/>
</dbReference>
<evidence type="ECO:0000313" key="5">
    <source>
        <dbReference type="EMBL" id="WZN48655.1"/>
    </source>
</evidence>
<dbReference type="HAMAP" id="MF_00688">
    <property type="entry name" value="Leu_Phe_trans"/>
    <property type="match status" value="1"/>
</dbReference>
<dbReference type="Gene3D" id="3.40.630.70">
    <property type="entry name" value="Leucyl/phenylalanyl-tRNA-protein transferase, C-terminal domain"/>
    <property type="match status" value="1"/>
</dbReference>
<dbReference type="Proteomes" id="UP001449657">
    <property type="component" value="Chromosome"/>
</dbReference>
<dbReference type="PANTHER" id="PTHR30098">
    <property type="entry name" value="LEUCYL/PHENYLALANYL-TRNA--PROTEIN TRANSFERASE"/>
    <property type="match status" value="1"/>
</dbReference>
<organism evidence="5 6">
    <name type="scientific">Chitinophaga caseinilytica</name>
    <dbReference type="NCBI Taxonomy" id="2267521"/>
    <lineage>
        <taxon>Bacteria</taxon>
        <taxon>Pseudomonadati</taxon>
        <taxon>Bacteroidota</taxon>
        <taxon>Chitinophagia</taxon>
        <taxon>Chitinophagales</taxon>
        <taxon>Chitinophagaceae</taxon>
        <taxon>Chitinophaga</taxon>
    </lineage>
</organism>
<comment type="subcellular location">
    <subcellularLocation>
        <location evidence="4">Cytoplasm</location>
    </subcellularLocation>
</comment>
<dbReference type="EMBL" id="CP150096">
    <property type="protein sequence ID" value="WZN48655.1"/>
    <property type="molecule type" value="Genomic_DNA"/>
</dbReference>
<dbReference type="PANTHER" id="PTHR30098:SF2">
    <property type="entry name" value="LEUCYL_PHENYLALANYL-TRNA--PROTEIN TRANSFERASE"/>
    <property type="match status" value="1"/>
</dbReference>
<keyword evidence="6" id="KW-1185">Reference proteome</keyword>
<keyword evidence="3 4" id="KW-0012">Acyltransferase</keyword>
<dbReference type="InterPro" id="IPR016181">
    <property type="entry name" value="Acyl_CoA_acyltransferase"/>
</dbReference>
<protein>
    <recommendedName>
        <fullName evidence="4">Leucyl/phenylalanyl-tRNA--protein transferase</fullName>
        <ecNumber evidence="4">2.3.2.6</ecNumber>
    </recommendedName>
    <alternativeName>
        <fullName evidence="4">L/F-transferase</fullName>
    </alternativeName>
    <alternativeName>
        <fullName evidence="4">Leucyltransferase</fullName>
    </alternativeName>
    <alternativeName>
        <fullName evidence="4">Phenyalanyltransferase</fullName>
    </alternativeName>
</protein>
<dbReference type="NCBIfam" id="TIGR00667">
    <property type="entry name" value="aat"/>
    <property type="match status" value="1"/>
</dbReference>
<dbReference type="InterPro" id="IPR042221">
    <property type="entry name" value="Leu/Phe-tRNA_Trfase_N"/>
</dbReference>
<dbReference type="RefSeq" id="WP_341843241.1">
    <property type="nucleotide sequence ID" value="NZ_CP149792.1"/>
</dbReference>